<keyword evidence="2" id="KW-1185">Reference proteome</keyword>
<proteinExistence type="predicted"/>
<evidence type="ECO:0000313" key="2">
    <source>
        <dbReference type="Proteomes" id="UP000095282"/>
    </source>
</evidence>
<dbReference type="AlphaFoldDB" id="A0A1I7UTI1"/>
<reference evidence="3" key="1">
    <citation type="submission" date="2016-11" db="UniProtKB">
        <authorList>
            <consortium name="WormBaseParasite"/>
        </authorList>
    </citation>
    <scope>IDENTIFICATION</scope>
</reference>
<feature type="domain" description="F-box" evidence="1">
    <location>
        <begin position="3"/>
        <end position="38"/>
    </location>
</feature>
<dbReference type="WBParaSite" id="Csp11.Scaffold630.g19196.t1">
    <property type="protein sequence ID" value="Csp11.Scaffold630.g19196.t1"/>
    <property type="gene ID" value="Csp11.Scaffold630.g19196"/>
</dbReference>
<name>A0A1I7UTI1_9PELO</name>
<sequence length="190" mass="22012">MDLLRLPLVVLIEVFKNMNFGEKFLISLLSKRARNTLKLTCVAPHLSFQLSKDFYIYTSNCHTVVEDGEHFLIEGEILYMSIHRDIIILHEPWLYKQLLLAGYLLDLFTNSTISIKLFKPTPPASAWEFMKLINQRQPRIKSVVNWLSGDSSEFVPKILDECTEVIDFLAILGTYPDDFVYTPPRPFKAK</sequence>
<evidence type="ECO:0000313" key="3">
    <source>
        <dbReference type="WBParaSite" id="Csp11.Scaffold630.g19196.t1"/>
    </source>
</evidence>
<dbReference type="InterPro" id="IPR001810">
    <property type="entry name" value="F-box_dom"/>
</dbReference>
<protein>
    <submittedName>
        <fullName evidence="3">F-box domain-containing protein</fullName>
    </submittedName>
</protein>
<accession>A0A1I7UTI1</accession>
<organism evidence="2 3">
    <name type="scientific">Caenorhabditis tropicalis</name>
    <dbReference type="NCBI Taxonomy" id="1561998"/>
    <lineage>
        <taxon>Eukaryota</taxon>
        <taxon>Metazoa</taxon>
        <taxon>Ecdysozoa</taxon>
        <taxon>Nematoda</taxon>
        <taxon>Chromadorea</taxon>
        <taxon>Rhabditida</taxon>
        <taxon>Rhabditina</taxon>
        <taxon>Rhabditomorpha</taxon>
        <taxon>Rhabditoidea</taxon>
        <taxon>Rhabditidae</taxon>
        <taxon>Peloderinae</taxon>
        <taxon>Caenorhabditis</taxon>
    </lineage>
</organism>
<dbReference type="Pfam" id="PF00646">
    <property type="entry name" value="F-box"/>
    <property type="match status" value="1"/>
</dbReference>
<evidence type="ECO:0000259" key="1">
    <source>
        <dbReference type="Pfam" id="PF00646"/>
    </source>
</evidence>
<dbReference type="Proteomes" id="UP000095282">
    <property type="component" value="Unplaced"/>
</dbReference>